<accession>A0ABP4VV47</accession>
<organism evidence="5 6">
    <name type="scientific">Luedemannella helvata</name>
    <dbReference type="NCBI Taxonomy" id="349315"/>
    <lineage>
        <taxon>Bacteria</taxon>
        <taxon>Bacillati</taxon>
        <taxon>Actinomycetota</taxon>
        <taxon>Actinomycetes</taxon>
        <taxon>Micromonosporales</taxon>
        <taxon>Micromonosporaceae</taxon>
        <taxon>Luedemannella</taxon>
    </lineage>
</organism>
<keyword evidence="2" id="KW-0479">Metal-binding</keyword>
<protein>
    <submittedName>
        <fullName evidence="5">CoA ester lyase</fullName>
    </submittedName>
</protein>
<evidence type="ECO:0000256" key="1">
    <source>
        <dbReference type="ARBA" id="ARBA00001946"/>
    </source>
</evidence>
<evidence type="ECO:0000256" key="2">
    <source>
        <dbReference type="ARBA" id="ARBA00022723"/>
    </source>
</evidence>
<dbReference type="InterPro" id="IPR040442">
    <property type="entry name" value="Pyrv_kinase-like_dom_sf"/>
</dbReference>
<dbReference type="InterPro" id="IPR005000">
    <property type="entry name" value="Aldolase/citrate-lyase_domain"/>
</dbReference>
<dbReference type="GO" id="GO:0016829">
    <property type="term" value="F:lyase activity"/>
    <property type="evidence" value="ECO:0007669"/>
    <property type="project" value="UniProtKB-KW"/>
</dbReference>
<feature type="domain" description="HpcH/HpaI aldolase/citrate lyase" evidence="4">
    <location>
        <begin position="2"/>
        <end position="211"/>
    </location>
</feature>
<dbReference type="EMBL" id="BAAALS010000002">
    <property type="protein sequence ID" value="GAA1738859.1"/>
    <property type="molecule type" value="Genomic_DNA"/>
</dbReference>
<name>A0ABP4VV47_9ACTN</name>
<proteinExistence type="predicted"/>
<dbReference type="Pfam" id="PF03328">
    <property type="entry name" value="HpcH_HpaI"/>
    <property type="match status" value="1"/>
</dbReference>
<evidence type="ECO:0000256" key="3">
    <source>
        <dbReference type="ARBA" id="ARBA00022842"/>
    </source>
</evidence>
<dbReference type="InterPro" id="IPR011206">
    <property type="entry name" value="Citrate_lyase_beta/mcl1/mcl2"/>
</dbReference>
<keyword evidence="5" id="KW-0456">Lyase</keyword>
<evidence type="ECO:0000313" key="5">
    <source>
        <dbReference type="EMBL" id="GAA1738859.1"/>
    </source>
</evidence>
<reference evidence="6" key="1">
    <citation type="journal article" date="2019" name="Int. J. Syst. Evol. Microbiol.">
        <title>The Global Catalogue of Microorganisms (GCM) 10K type strain sequencing project: providing services to taxonomists for standard genome sequencing and annotation.</title>
        <authorList>
            <consortium name="The Broad Institute Genomics Platform"/>
            <consortium name="The Broad Institute Genome Sequencing Center for Infectious Disease"/>
            <person name="Wu L."/>
            <person name="Ma J."/>
        </authorList>
    </citation>
    <scope>NUCLEOTIDE SEQUENCE [LARGE SCALE GENOMIC DNA]</scope>
    <source>
        <strain evidence="6">JCM 13249</strain>
    </source>
</reference>
<dbReference type="Proteomes" id="UP001500655">
    <property type="component" value="Unassembled WGS sequence"/>
</dbReference>
<dbReference type="SUPFAM" id="SSF51621">
    <property type="entry name" value="Phosphoenolpyruvate/pyruvate domain"/>
    <property type="match status" value="1"/>
</dbReference>
<sequence>MRSYLYVPGDDAGKLARALSRGADALIVDLEDAVAPSRKDLAREQVLAWLAGLREPASEIWVRVNEGARRHADVDALRSAPNVTGLCLAKVRSADEVADIDRRLGGTAVALMPLLETAGAVYDARLIAAAPRVQALQLGEVDLSADLGIEPGPDGLELLWARSQVVAASAAAGIDPPVAPVSVDFRDLTAFAASTQALRRLGFFGRACIHPAQLPTVHDVFTPTAAQIERARRVVALLDGDRTGVALDEDGRMVDEAVVRSARRVLAVAGGTRPETT</sequence>
<dbReference type="InterPro" id="IPR015813">
    <property type="entry name" value="Pyrv/PenolPyrv_kinase-like_dom"/>
</dbReference>
<evidence type="ECO:0000313" key="6">
    <source>
        <dbReference type="Proteomes" id="UP001500655"/>
    </source>
</evidence>
<comment type="cofactor">
    <cofactor evidence="1">
        <name>Mg(2+)</name>
        <dbReference type="ChEBI" id="CHEBI:18420"/>
    </cofactor>
</comment>
<comment type="caution">
    <text evidence="5">The sequence shown here is derived from an EMBL/GenBank/DDBJ whole genome shotgun (WGS) entry which is preliminary data.</text>
</comment>
<dbReference type="Gene3D" id="3.20.20.60">
    <property type="entry name" value="Phosphoenolpyruvate-binding domains"/>
    <property type="match status" value="1"/>
</dbReference>
<dbReference type="PIRSF" id="PIRSF015582">
    <property type="entry name" value="Cit_lyase_B"/>
    <property type="match status" value="1"/>
</dbReference>
<keyword evidence="3" id="KW-0460">Magnesium</keyword>
<keyword evidence="6" id="KW-1185">Reference proteome</keyword>
<dbReference type="RefSeq" id="WP_344076710.1">
    <property type="nucleotide sequence ID" value="NZ_BAAALS010000002.1"/>
</dbReference>
<dbReference type="PANTHER" id="PTHR32308:SF0">
    <property type="entry name" value="HPCH_HPAI ALDOLASE_CITRATE LYASE DOMAIN-CONTAINING PROTEIN"/>
    <property type="match status" value="1"/>
</dbReference>
<evidence type="ECO:0000259" key="4">
    <source>
        <dbReference type="Pfam" id="PF03328"/>
    </source>
</evidence>
<gene>
    <name evidence="5" type="ORF">GCM10009681_07080</name>
</gene>
<dbReference type="PANTHER" id="PTHR32308">
    <property type="entry name" value="LYASE BETA SUBUNIT, PUTATIVE (AFU_ORTHOLOGUE AFUA_4G13030)-RELATED"/>
    <property type="match status" value="1"/>
</dbReference>